<dbReference type="RefSeq" id="WP_076557896.1">
    <property type="nucleotide sequence ID" value="NZ_CP033929.1"/>
</dbReference>
<accession>A0A381F837</accession>
<evidence type="ECO:0000313" key="4">
    <source>
        <dbReference type="Proteomes" id="UP000185725"/>
    </source>
</evidence>
<dbReference type="EMBL" id="UFVS01000001">
    <property type="protein sequence ID" value="SUX42740.1"/>
    <property type="molecule type" value="Genomic_DNA"/>
</dbReference>
<gene>
    <name evidence="3" type="ORF">NCTC13560_01548</name>
    <name evidence="2" type="ORF">SAMN05421682_101419</name>
</gene>
<protein>
    <recommendedName>
        <fullName evidence="1">DUF4365 domain-containing protein</fullName>
    </recommendedName>
</protein>
<sequence>MSLEDSNFPKISTSRITGRKGITILKDIIENKLNWLFRETHLEDDFGIDGHIDIITDEGKVTGKSIAFQLKTGVSFFSEKNEIGYIFRGDNKHLNYYLNYSLPIIIILIDPLSKIIVWDLFDSTKTDRAKSSWKMTIPENKILDEKAKELLLSYIGPITDYSSQLEEEWRINDLLKKHNRILFQVPKSEVLEKRYQFVLDGLERIQATPELLIHTKNRVDISIDDYESDSRELFEIPEVKAWIKELYSLSNCWPYLMAMDNLGGFMNTAFFCHLDKIDKNIAENNQFSVEFDIKEAWQFVEFNWHKLNQFSEDNNISEKTNREISNMLVHYFISNEIELD</sequence>
<reference evidence="3 5" key="2">
    <citation type="submission" date="2018-06" db="EMBL/GenBank/DDBJ databases">
        <authorList>
            <consortium name="Pathogen Informatics"/>
            <person name="Doyle S."/>
        </authorList>
    </citation>
    <scope>NUCLEOTIDE SEQUENCE [LARGE SCALE GENOMIC DNA]</scope>
    <source>
        <strain evidence="3 5">NCTC13560</strain>
    </source>
</reference>
<dbReference type="InterPro" id="IPR025375">
    <property type="entry name" value="DUF4365"/>
</dbReference>
<evidence type="ECO:0000259" key="1">
    <source>
        <dbReference type="Pfam" id="PF14280"/>
    </source>
</evidence>
<dbReference type="Pfam" id="PF14280">
    <property type="entry name" value="DUF4365"/>
    <property type="match status" value="1"/>
</dbReference>
<dbReference type="Proteomes" id="UP000255231">
    <property type="component" value="Unassembled WGS sequence"/>
</dbReference>
<organism evidence="3 5">
    <name type="scientific">Chryseobacterium indoltheticum</name>
    <dbReference type="NCBI Taxonomy" id="254"/>
    <lineage>
        <taxon>Bacteria</taxon>
        <taxon>Pseudomonadati</taxon>
        <taxon>Bacteroidota</taxon>
        <taxon>Flavobacteriia</taxon>
        <taxon>Flavobacteriales</taxon>
        <taxon>Weeksellaceae</taxon>
        <taxon>Chryseobacterium group</taxon>
        <taxon>Chryseobacterium</taxon>
    </lineage>
</organism>
<evidence type="ECO:0000313" key="3">
    <source>
        <dbReference type="EMBL" id="SUX42740.1"/>
    </source>
</evidence>
<proteinExistence type="predicted"/>
<evidence type="ECO:0000313" key="5">
    <source>
        <dbReference type="Proteomes" id="UP000255231"/>
    </source>
</evidence>
<dbReference type="Proteomes" id="UP000185725">
    <property type="component" value="Unassembled WGS sequence"/>
</dbReference>
<dbReference type="AlphaFoldDB" id="A0A381F837"/>
<dbReference type="EMBL" id="FTMF01000001">
    <property type="protein sequence ID" value="SIP94229.1"/>
    <property type="molecule type" value="Genomic_DNA"/>
</dbReference>
<dbReference type="GeneID" id="303672993"/>
<name>A0A381F837_9FLAO</name>
<reference evidence="2 4" key="1">
    <citation type="submission" date="2017-01" db="EMBL/GenBank/DDBJ databases">
        <authorList>
            <person name="Varghese N."/>
            <person name="Submissions S."/>
        </authorList>
    </citation>
    <scope>NUCLEOTIDE SEQUENCE [LARGE SCALE GENOMIC DNA]</scope>
    <source>
        <strain evidence="2 4">ATCC 27950</strain>
    </source>
</reference>
<feature type="domain" description="DUF4365" evidence="1">
    <location>
        <begin position="19"/>
        <end position="153"/>
    </location>
</feature>
<dbReference type="KEGG" id="cil:EG358_04715"/>
<evidence type="ECO:0000313" key="2">
    <source>
        <dbReference type="EMBL" id="SIP94229.1"/>
    </source>
</evidence>
<keyword evidence="4" id="KW-1185">Reference proteome</keyword>
<dbReference type="OrthoDB" id="4951670at2"/>